<comment type="caution">
    <text evidence="1">The sequence shown here is derived from an EMBL/GenBank/DDBJ whole genome shotgun (WGS) entry which is preliminary data.</text>
</comment>
<evidence type="ECO:0000313" key="2">
    <source>
        <dbReference type="Proteomes" id="UP001597461"/>
    </source>
</evidence>
<evidence type="ECO:0000313" key="1">
    <source>
        <dbReference type="EMBL" id="MFD2581422.1"/>
    </source>
</evidence>
<accession>A0ABW5MDV8</accession>
<evidence type="ECO:0008006" key="3">
    <source>
        <dbReference type="Google" id="ProtNLM"/>
    </source>
</evidence>
<sequence>MEHKKMIDELQLQELTKEEQNRIIGGSNNEPLDSSLVSIMALGTSELSQTQHDTKKGIIGNIR</sequence>
<dbReference type="Proteomes" id="UP001597461">
    <property type="component" value="Unassembled WGS sequence"/>
</dbReference>
<keyword evidence="2" id="KW-1185">Reference proteome</keyword>
<proteinExistence type="predicted"/>
<reference evidence="2" key="1">
    <citation type="journal article" date="2019" name="Int. J. Syst. Evol. Microbiol.">
        <title>The Global Catalogue of Microorganisms (GCM) 10K type strain sequencing project: providing services to taxonomists for standard genome sequencing and annotation.</title>
        <authorList>
            <consortium name="The Broad Institute Genomics Platform"/>
            <consortium name="The Broad Institute Genome Sequencing Center for Infectious Disease"/>
            <person name="Wu L."/>
            <person name="Ma J."/>
        </authorList>
    </citation>
    <scope>NUCLEOTIDE SEQUENCE [LARGE SCALE GENOMIC DNA]</scope>
    <source>
        <strain evidence="2">KCTC 42866</strain>
    </source>
</reference>
<name>A0ABW5MDV8_9SPHI</name>
<gene>
    <name evidence="1" type="ORF">ACFSR6_02900</name>
</gene>
<dbReference type="EMBL" id="JBHULL010000003">
    <property type="protein sequence ID" value="MFD2581422.1"/>
    <property type="molecule type" value="Genomic_DNA"/>
</dbReference>
<dbReference type="RefSeq" id="WP_379074668.1">
    <property type="nucleotide sequence ID" value="NZ_JBHULL010000003.1"/>
</dbReference>
<organism evidence="1 2">
    <name type="scientific">Pedobacter vanadiisoli</name>
    <dbReference type="NCBI Taxonomy" id="1761975"/>
    <lineage>
        <taxon>Bacteria</taxon>
        <taxon>Pseudomonadati</taxon>
        <taxon>Bacteroidota</taxon>
        <taxon>Sphingobacteriia</taxon>
        <taxon>Sphingobacteriales</taxon>
        <taxon>Sphingobacteriaceae</taxon>
        <taxon>Pedobacter</taxon>
    </lineage>
</organism>
<protein>
    <recommendedName>
        <fullName evidence="3">Bacteriocin-like protein</fullName>
    </recommendedName>
</protein>